<name>A0A8X6G4T6_TRICU</name>
<dbReference type="EMBL" id="BMAO01014743">
    <property type="protein sequence ID" value="GFQ96760.1"/>
    <property type="molecule type" value="Genomic_DNA"/>
</dbReference>
<evidence type="ECO:0000313" key="2">
    <source>
        <dbReference type="Proteomes" id="UP000887116"/>
    </source>
</evidence>
<accession>A0A8X6G4T6</accession>
<dbReference type="Proteomes" id="UP000887116">
    <property type="component" value="Unassembled WGS sequence"/>
</dbReference>
<dbReference type="AlphaFoldDB" id="A0A8X6G4T6"/>
<protein>
    <submittedName>
        <fullName evidence="1">Uncharacterized protein</fullName>
    </submittedName>
</protein>
<keyword evidence="2" id="KW-1185">Reference proteome</keyword>
<evidence type="ECO:0000313" key="1">
    <source>
        <dbReference type="EMBL" id="GFQ96760.1"/>
    </source>
</evidence>
<sequence>MELSATAEALFGQELESLVSRGPLDHYLPREVSVAAFRMRTGYDYLATHYPTVTRVPALRLWYYER</sequence>
<proteinExistence type="predicted"/>
<organism evidence="1 2">
    <name type="scientific">Trichonephila clavata</name>
    <name type="common">Joro spider</name>
    <name type="synonym">Nephila clavata</name>
    <dbReference type="NCBI Taxonomy" id="2740835"/>
    <lineage>
        <taxon>Eukaryota</taxon>
        <taxon>Metazoa</taxon>
        <taxon>Ecdysozoa</taxon>
        <taxon>Arthropoda</taxon>
        <taxon>Chelicerata</taxon>
        <taxon>Arachnida</taxon>
        <taxon>Araneae</taxon>
        <taxon>Araneomorphae</taxon>
        <taxon>Entelegynae</taxon>
        <taxon>Araneoidea</taxon>
        <taxon>Nephilidae</taxon>
        <taxon>Trichonephila</taxon>
    </lineage>
</organism>
<gene>
    <name evidence="1" type="ORF">TNCT_717951</name>
</gene>
<comment type="caution">
    <text evidence="1">The sequence shown here is derived from an EMBL/GenBank/DDBJ whole genome shotgun (WGS) entry which is preliminary data.</text>
</comment>
<reference evidence="1" key="1">
    <citation type="submission" date="2020-07" db="EMBL/GenBank/DDBJ databases">
        <title>Multicomponent nature underlies the extraordinary mechanical properties of spider dragline silk.</title>
        <authorList>
            <person name="Kono N."/>
            <person name="Nakamura H."/>
            <person name="Mori M."/>
            <person name="Yoshida Y."/>
            <person name="Ohtoshi R."/>
            <person name="Malay A.D."/>
            <person name="Moran D.A.P."/>
            <person name="Tomita M."/>
            <person name="Numata K."/>
            <person name="Arakawa K."/>
        </authorList>
    </citation>
    <scope>NUCLEOTIDE SEQUENCE</scope>
</reference>
<dbReference type="OrthoDB" id="6515318at2759"/>